<evidence type="ECO:0000256" key="1">
    <source>
        <dbReference type="SAM" id="MobiDB-lite"/>
    </source>
</evidence>
<evidence type="ECO:0000313" key="3">
    <source>
        <dbReference type="Proteomes" id="UP001612915"/>
    </source>
</evidence>
<accession>A0ABW8AHF7</accession>
<dbReference type="RefSeq" id="WP_398273356.1">
    <property type="nucleotide sequence ID" value="NZ_JBITLV010000001.1"/>
</dbReference>
<dbReference type="InterPro" id="IPR036116">
    <property type="entry name" value="FN3_sf"/>
</dbReference>
<organism evidence="2 3">
    <name type="scientific">Spongisporangium articulatum</name>
    <dbReference type="NCBI Taxonomy" id="3362603"/>
    <lineage>
        <taxon>Bacteria</taxon>
        <taxon>Bacillati</taxon>
        <taxon>Actinomycetota</taxon>
        <taxon>Actinomycetes</taxon>
        <taxon>Kineosporiales</taxon>
        <taxon>Kineosporiaceae</taxon>
        <taxon>Spongisporangium</taxon>
    </lineage>
</organism>
<evidence type="ECO:0000313" key="2">
    <source>
        <dbReference type="EMBL" id="MFI7585457.1"/>
    </source>
</evidence>
<gene>
    <name evidence="2" type="ORF">ACIB24_00100</name>
</gene>
<proteinExistence type="predicted"/>
<reference evidence="2 3" key="1">
    <citation type="submission" date="2024-10" db="EMBL/GenBank/DDBJ databases">
        <title>The Natural Products Discovery Center: Release of the First 8490 Sequenced Strains for Exploring Actinobacteria Biosynthetic Diversity.</title>
        <authorList>
            <person name="Kalkreuter E."/>
            <person name="Kautsar S.A."/>
            <person name="Yang D."/>
            <person name="Bader C.D."/>
            <person name="Teijaro C.N."/>
            <person name="Fluegel L."/>
            <person name="Davis C.M."/>
            <person name="Simpson J.R."/>
            <person name="Lauterbach L."/>
            <person name="Steele A.D."/>
            <person name="Gui C."/>
            <person name="Meng S."/>
            <person name="Li G."/>
            <person name="Viehrig K."/>
            <person name="Ye F."/>
            <person name="Su P."/>
            <person name="Kiefer A.F."/>
            <person name="Nichols A."/>
            <person name="Cepeda A.J."/>
            <person name="Yan W."/>
            <person name="Fan B."/>
            <person name="Jiang Y."/>
            <person name="Adhikari A."/>
            <person name="Zheng C.-J."/>
            <person name="Schuster L."/>
            <person name="Cowan T.M."/>
            <person name="Smanski M.J."/>
            <person name="Chevrette M.G."/>
            <person name="De Carvalho L.P.S."/>
            <person name="Shen B."/>
        </authorList>
    </citation>
    <scope>NUCLEOTIDE SEQUENCE [LARGE SCALE GENOMIC DNA]</scope>
    <source>
        <strain evidence="2 3">NPDC049639</strain>
    </source>
</reference>
<dbReference type="SUPFAM" id="SSF49265">
    <property type="entry name" value="Fibronectin type III"/>
    <property type="match status" value="1"/>
</dbReference>
<dbReference type="Proteomes" id="UP001612915">
    <property type="component" value="Unassembled WGS sequence"/>
</dbReference>
<dbReference type="EMBL" id="JBITLV010000001">
    <property type="protein sequence ID" value="MFI7585457.1"/>
    <property type="molecule type" value="Genomic_DNA"/>
</dbReference>
<keyword evidence="3" id="KW-1185">Reference proteome</keyword>
<name>A0ABW8AHF7_9ACTN</name>
<protein>
    <submittedName>
        <fullName evidence="2">Uncharacterized protein</fullName>
    </submittedName>
</protein>
<comment type="caution">
    <text evidence="2">The sequence shown here is derived from an EMBL/GenBank/DDBJ whole genome shotgun (WGS) entry which is preliminary data.</text>
</comment>
<sequence length="257" mass="27300">MARASATRYGLAVLAGLAGLTGWLLVSGALSPVIGSVVDRFSSSDQALNLQPVASYSYPLDSEHDWWGDGWMNNDKSQEWSIWRGVPQVGTGSSNGPSKPTLPSRPAIDVPENPKSWLRGGVPTGNAEWKLKPRSSCFQPRGPGNQVQNLTITPGKGTATISWWDIGDPDASTYDVVGVPMGGGGQQTGDPLAEGRKGVAKVITLKAPGTCTKVQTTMTGLQSGQPYVFWLTAATKSRLNNLTYNITRGESDLITVL</sequence>
<dbReference type="InterPro" id="IPR013783">
    <property type="entry name" value="Ig-like_fold"/>
</dbReference>
<feature type="region of interest" description="Disordered" evidence="1">
    <location>
        <begin position="90"/>
        <end position="121"/>
    </location>
</feature>
<dbReference type="Gene3D" id="2.60.40.10">
    <property type="entry name" value="Immunoglobulins"/>
    <property type="match status" value="1"/>
</dbReference>